<evidence type="ECO:0000313" key="5">
    <source>
        <dbReference type="EMBL" id="GAA0603923.1"/>
    </source>
</evidence>
<feature type="domain" description="CdaR GGDEF-like" evidence="4">
    <location>
        <begin position="187"/>
        <end position="303"/>
    </location>
</feature>
<keyword evidence="6" id="KW-1185">Reference proteome</keyword>
<accession>A0ABN1G4H2</accession>
<dbReference type="Gene3D" id="1.10.10.2840">
    <property type="entry name" value="PucR C-terminal helix-turn-helix domain"/>
    <property type="match status" value="1"/>
</dbReference>
<comment type="caution">
    <text evidence="5">The sequence shown here is derived from an EMBL/GenBank/DDBJ whole genome shotgun (WGS) entry which is preliminary data.</text>
</comment>
<feature type="domain" description="RsbT co-antagonist protein RsbRD N-terminal" evidence="3">
    <location>
        <begin position="28"/>
        <end position="175"/>
    </location>
</feature>
<dbReference type="InterPro" id="IPR025736">
    <property type="entry name" value="PucR_C-HTH_dom"/>
</dbReference>
<dbReference type="InterPro" id="IPR025751">
    <property type="entry name" value="RsbRD_N_dom"/>
</dbReference>
<dbReference type="PANTHER" id="PTHR33744:SF1">
    <property type="entry name" value="DNA-BINDING TRANSCRIPTIONAL ACTIVATOR ADER"/>
    <property type="match status" value="1"/>
</dbReference>
<dbReference type="InterPro" id="IPR042070">
    <property type="entry name" value="PucR_C-HTH_sf"/>
</dbReference>
<evidence type="ECO:0000256" key="1">
    <source>
        <dbReference type="ARBA" id="ARBA00006754"/>
    </source>
</evidence>
<dbReference type="Pfam" id="PF14361">
    <property type="entry name" value="RsbRD_N"/>
    <property type="match status" value="1"/>
</dbReference>
<dbReference type="EMBL" id="BAAAHE010000002">
    <property type="protein sequence ID" value="GAA0603923.1"/>
    <property type="molecule type" value="Genomic_DNA"/>
</dbReference>
<evidence type="ECO:0000313" key="6">
    <source>
        <dbReference type="Proteomes" id="UP001500957"/>
    </source>
</evidence>
<proteinExistence type="inferred from homology"/>
<evidence type="ECO:0000259" key="2">
    <source>
        <dbReference type="Pfam" id="PF13556"/>
    </source>
</evidence>
<dbReference type="PANTHER" id="PTHR33744">
    <property type="entry name" value="CARBOHYDRATE DIACID REGULATOR"/>
    <property type="match status" value="1"/>
</dbReference>
<dbReference type="Pfam" id="PF17853">
    <property type="entry name" value="GGDEF_2"/>
    <property type="match status" value="1"/>
</dbReference>
<reference evidence="5 6" key="1">
    <citation type="journal article" date="2019" name="Int. J. Syst. Evol. Microbiol.">
        <title>The Global Catalogue of Microorganisms (GCM) 10K type strain sequencing project: providing services to taxonomists for standard genome sequencing and annotation.</title>
        <authorList>
            <consortium name="The Broad Institute Genomics Platform"/>
            <consortium name="The Broad Institute Genome Sequencing Center for Infectious Disease"/>
            <person name="Wu L."/>
            <person name="Ma J."/>
        </authorList>
    </citation>
    <scope>NUCLEOTIDE SEQUENCE [LARGE SCALE GENOMIC DNA]</scope>
    <source>
        <strain evidence="5 6">JCM 10671</strain>
    </source>
</reference>
<dbReference type="InterPro" id="IPR051448">
    <property type="entry name" value="CdaR-like_regulators"/>
</dbReference>
<evidence type="ECO:0000259" key="4">
    <source>
        <dbReference type="Pfam" id="PF17853"/>
    </source>
</evidence>
<gene>
    <name evidence="5" type="ORF">GCM10009547_02030</name>
</gene>
<comment type="similarity">
    <text evidence="1">Belongs to the CdaR family.</text>
</comment>
<evidence type="ECO:0000259" key="3">
    <source>
        <dbReference type="Pfam" id="PF14361"/>
    </source>
</evidence>
<dbReference type="Proteomes" id="UP001500957">
    <property type="component" value="Unassembled WGS sequence"/>
</dbReference>
<dbReference type="RefSeq" id="WP_344600646.1">
    <property type="nucleotide sequence ID" value="NZ_BAAAHE010000002.1"/>
</dbReference>
<organism evidence="5 6">
    <name type="scientific">Sporichthya brevicatena</name>
    <dbReference type="NCBI Taxonomy" id="171442"/>
    <lineage>
        <taxon>Bacteria</taxon>
        <taxon>Bacillati</taxon>
        <taxon>Actinomycetota</taxon>
        <taxon>Actinomycetes</taxon>
        <taxon>Sporichthyales</taxon>
        <taxon>Sporichthyaceae</taxon>
        <taxon>Sporichthya</taxon>
    </lineage>
</organism>
<name>A0ABN1G4H2_9ACTN</name>
<feature type="domain" description="PucR C-terminal helix-turn-helix" evidence="2">
    <location>
        <begin position="354"/>
        <end position="409"/>
    </location>
</feature>
<sequence length="416" mass="45353">MVRDLTRSHPRCKDELDRLAKILVSDLDRVSAAVVTRVLTEIPELGSPDSETSWETTMASGIGNIGALMSMMTYGVPANAGIEPPEGALEFFRAMIGRGADITAILRAYRIGHAELWNQWMRVVSEGIENLEDLPEILTVSSAHMFSYMDSVCERLVAEYEPERRRQLTSAAAQRVATAQAIVAGEDVDVDSAGARLNYRLRRHHVALVLWPASRRVEAQGTEGLERYAFALAEELGTECPLLVPASRGCVWAWLGAADARRLAPVIAAEPPPAGVAVAAGAVGHGLEGFRESHRQAVEARRVCGLRERPPTDVVHYRSVSLLAALCTDPASAQRFLVSELGELNGPDEATRRLRTTLGTFLEVGSSHARAARVLGIHQKTVAYRVHRAEDLLGYRITDRRAPLEAALLLSAFLEG</sequence>
<dbReference type="InterPro" id="IPR041522">
    <property type="entry name" value="CdaR_GGDEF"/>
</dbReference>
<protein>
    <submittedName>
        <fullName evidence="5">Helix-turn-helix domain-containing protein</fullName>
    </submittedName>
</protein>
<dbReference type="Pfam" id="PF13556">
    <property type="entry name" value="HTH_30"/>
    <property type="match status" value="1"/>
</dbReference>